<organism evidence="2 3">
    <name type="scientific">Vespula squamosa</name>
    <name type="common">Southern yellow jacket</name>
    <name type="synonym">Wasp</name>
    <dbReference type="NCBI Taxonomy" id="30214"/>
    <lineage>
        <taxon>Eukaryota</taxon>
        <taxon>Metazoa</taxon>
        <taxon>Ecdysozoa</taxon>
        <taxon>Arthropoda</taxon>
        <taxon>Hexapoda</taxon>
        <taxon>Insecta</taxon>
        <taxon>Pterygota</taxon>
        <taxon>Neoptera</taxon>
        <taxon>Endopterygota</taxon>
        <taxon>Hymenoptera</taxon>
        <taxon>Apocrita</taxon>
        <taxon>Aculeata</taxon>
        <taxon>Vespoidea</taxon>
        <taxon>Vespidae</taxon>
        <taxon>Vespinae</taxon>
        <taxon>Vespula</taxon>
    </lineage>
</organism>
<dbReference type="Proteomes" id="UP001607302">
    <property type="component" value="Unassembled WGS sequence"/>
</dbReference>
<sequence>MVRKIKSGTVESINLESSTSVGSGPIKITNGQREIASPERQQRDGPSDRPSQFDESVGDLARARFSIARRRCLVRNTNLSFDGRSKTRFPRSETGRLPLLHSPIQDTEPEIGHGSLCFSLSLYPRVLFPPRDRRGKPRGESTESNGSSFVEAPTEGKTKRWTKEEEEEEEGEEEAEEEEEEEKEEEGNSSARPLERAKLELVEEGDLEEEEEEEEVEVKEEEADGKDEEGVGAITK</sequence>
<reference evidence="2 3" key="1">
    <citation type="journal article" date="2024" name="Ann. Entomol. Soc. Am.">
        <title>Genomic analyses of the southern and eastern yellowjacket wasps (Hymenoptera: Vespidae) reveal evolutionary signatures of social life.</title>
        <authorList>
            <person name="Catto M.A."/>
            <person name="Caine P.B."/>
            <person name="Orr S.E."/>
            <person name="Hunt B.G."/>
            <person name="Goodisman M.A.D."/>
        </authorList>
    </citation>
    <scope>NUCLEOTIDE SEQUENCE [LARGE SCALE GENOMIC DNA]</scope>
    <source>
        <strain evidence="2">233</strain>
        <tissue evidence="2">Head and thorax</tissue>
    </source>
</reference>
<evidence type="ECO:0000313" key="2">
    <source>
        <dbReference type="EMBL" id="KAL2729023.1"/>
    </source>
</evidence>
<dbReference type="EMBL" id="JAUDFV010000132">
    <property type="protein sequence ID" value="KAL2729023.1"/>
    <property type="molecule type" value="Genomic_DNA"/>
</dbReference>
<comment type="caution">
    <text evidence="2">The sequence shown here is derived from an EMBL/GenBank/DDBJ whole genome shotgun (WGS) entry which is preliminary data.</text>
</comment>
<feature type="compositionally biased region" description="Basic and acidic residues" evidence="1">
    <location>
        <begin position="154"/>
        <end position="163"/>
    </location>
</feature>
<dbReference type="AlphaFoldDB" id="A0ABD2B8H1"/>
<feature type="compositionally biased region" description="Acidic residues" evidence="1">
    <location>
        <begin position="202"/>
        <end position="227"/>
    </location>
</feature>
<feature type="compositionally biased region" description="Basic and acidic residues" evidence="1">
    <location>
        <begin position="36"/>
        <end position="47"/>
    </location>
</feature>
<protein>
    <submittedName>
        <fullName evidence="2">Uncharacterized protein</fullName>
    </submittedName>
</protein>
<feature type="region of interest" description="Disordered" evidence="1">
    <location>
        <begin position="1"/>
        <end position="57"/>
    </location>
</feature>
<evidence type="ECO:0000256" key="1">
    <source>
        <dbReference type="SAM" id="MobiDB-lite"/>
    </source>
</evidence>
<keyword evidence="3" id="KW-1185">Reference proteome</keyword>
<proteinExistence type="predicted"/>
<feature type="compositionally biased region" description="Acidic residues" evidence="1">
    <location>
        <begin position="164"/>
        <end position="187"/>
    </location>
</feature>
<feature type="compositionally biased region" description="Polar residues" evidence="1">
    <location>
        <begin position="9"/>
        <end position="22"/>
    </location>
</feature>
<gene>
    <name evidence="2" type="ORF">V1478_006655</name>
</gene>
<evidence type="ECO:0000313" key="3">
    <source>
        <dbReference type="Proteomes" id="UP001607302"/>
    </source>
</evidence>
<name>A0ABD2B8H1_VESSQ</name>
<accession>A0ABD2B8H1</accession>
<feature type="region of interest" description="Disordered" evidence="1">
    <location>
        <begin position="128"/>
        <end position="236"/>
    </location>
</feature>